<feature type="compositionally biased region" description="Basic and acidic residues" evidence="1">
    <location>
        <begin position="8"/>
        <end position="19"/>
    </location>
</feature>
<comment type="caution">
    <text evidence="2">The sequence shown here is derived from an EMBL/GenBank/DDBJ whole genome shotgun (WGS) entry which is preliminary data.</text>
</comment>
<dbReference type="EMBL" id="JAVRFD010000820">
    <property type="protein sequence ID" value="MDT0551165.1"/>
    <property type="molecule type" value="Genomic_DNA"/>
</dbReference>
<dbReference type="InterPro" id="IPR015943">
    <property type="entry name" value="WD40/YVTN_repeat-like_dom_sf"/>
</dbReference>
<feature type="non-terminal residue" evidence="2">
    <location>
        <position position="145"/>
    </location>
</feature>
<evidence type="ECO:0000313" key="3">
    <source>
        <dbReference type="Proteomes" id="UP001180754"/>
    </source>
</evidence>
<evidence type="ECO:0000313" key="2">
    <source>
        <dbReference type="EMBL" id="MDT0551165.1"/>
    </source>
</evidence>
<reference evidence="2" key="1">
    <citation type="submission" date="2024-05" db="EMBL/GenBank/DDBJ databases">
        <title>30 novel species of actinomycetes from the DSMZ collection.</title>
        <authorList>
            <person name="Nouioui I."/>
        </authorList>
    </citation>
    <scope>NUCLEOTIDE SEQUENCE</scope>
    <source>
        <strain evidence="2">DSM 41529</strain>
    </source>
</reference>
<protein>
    <submittedName>
        <fullName evidence="2">Uncharacterized protein</fullName>
    </submittedName>
</protein>
<name>A0ABU2XZ44_9ACTN</name>
<dbReference type="Gene3D" id="2.130.10.10">
    <property type="entry name" value="YVTN repeat-like/Quinoprotein amine dehydrogenase"/>
    <property type="match status" value="1"/>
</dbReference>
<dbReference type="InterPro" id="IPR011044">
    <property type="entry name" value="Quino_amine_DH_bsu"/>
</dbReference>
<feature type="region of interest" description="Disordered" evidence="1">
    <location>
        <begin position="1"/>
        <end position="30"/>
    </location>
</feature>
<organism evidence="2 3">
    <name type="scientific">Streptomyces lonegramiae</name>
    <dbReference type="NCBI Taxonomy" id="3075524"/>
    <lineage>
        <taxon>Bacteria</taxon>
        <taxon>Bacillati</taxon>
        <taxon>Actinomycetota</taxon>
        <taxon>Actinomycetes</taxon>
        <taxon>Kitasatosporales</taxon>
        <taxon>Streptomycetaceae</taxon>
        <taxon>Streptomyces</taxon>
    </lineage>
</organism>
<evidence type="ECO:0000256" key="1">
    <source>
        <dbReference type="SAM" id="MobiDB-lite"/>
    </source>
</evidence>
<feature type="non-terminal residue" evidence="2">
    <location>
        <position position="1"/>
    </location>
</feature>
<sequence length="145" mass="15081">TPTALRSWEVRSGRERPRIDTGAAGPTPSQAVPDAAFSEDGSHVVTLSAGSLLLWRTADPSAPLFRHRVSASSTSELTLDLEGGVIRFTEGDNLASAVSTIALTGAEEGGRQGGSPFGAARFNQDGSRLVTTYPGRIELRDGATG</sequence>
<accession>A0ABU2XZ44</accession>
<keyword evidence="3" id="KW-1185">Reference proteome</keyword>
<gene>
    <name evidence="2" type="ORF">RND15_52310</name>
</gene>
<dbReference type="SUPFAM" id="SSF50969">
    <property type="entry name" value="YVTN repeat-like/Quinoprotein amine dehydrogenase"/>
    <property type="match status" value="1"/>
</dbReference>
<proteinExistence type="predicted"/>
<dbReference type="Proteomes" id="UP001180754">
    <property type="component" value="Unassembled WGS sequence"/>
</dbReference>